<sequence length="10" mass="1157">MLESSCLFID</sequence>
<organism evidence="1">
    <name type="scientific">Lepeophtheirus salmonis</name>
    <name type="common">Salmon louse</name>
    <name type="synonym">Caligus salmonis</name>
    <dbReference type="NCBI Taxonomy" id="72036"/>
    <lineage>
        <taxon>Eukaryota</taxon>
        <taxon>Metazoa</taxon>
        <taxon>Ecdysozoa</taxon>
        <taxon>Arthropoda</taxon>
        <taxon>Crustacea</taxon>
        <taxon>Multicrustacea</taxon>
        <taxon>Hexanauplia</taxon>
        <taxon>Copepoda</taxon>
        <taxon>Siphonostomatoida</taxon>
        <taxon>Caligidae</taxon>
        <taxon>Lepeophtheirus</taxon>
    </lineage>
</organism>
<accession>A0A0K2V6D1</accession>
<name>A0A0K2V6D1_LEPSM</name>
<evidence type="ECO:0000313" key="1">
    <source>
        <dbReference type="EMBL" id="CDW45717.1"/>
    </source>
</evidence>
<proteinExistence type="predicted"/>
<dbReference type="EMBL" id="HACA01028356">
    <property type="protein sequence ID" value="CDW45717.1"/>
    <property type="molecule type" value="Transcribed_RNA"/>
</dbReference>
<reference evidence="1" key="1">
    <citation type="submission" date="2014-05" db="EMBL/GenBank/DDBJ databases">
        <authorList>
            <person name="Chronopoulou M."/>
        </authorList>
    </citation>
    <scope>NUCLEOTIDE SEQUENCE</scope>
    <source>
        <tissue evidence="1">Whole organism</tissue>
    </source>
</reference>
<protein>
    <submittedName>
        <fullName evidence="1">Uncharacterized protein</fullName>
    </submittedName>
</protein>